<keyword evidence="2" id="KW-1185">Reference proteome</keyword>
<gene>
    <name evidence="1" type="ORF">PDIGIT_LOCUS12846</name>
</gene>
<dbReference type="Proteomes" id="UP001152607">
    <property type="component" value="Unassembled WGS sequence"/>
</dbReference>
<reference evidence="1" key="1">
    <citation type="submission" date="2023-01" db="EMBL/GenBank/DDBJ databases">
        <authorList>
            <person name="Van Ghelder C."/>
            <person name="Rancurel C."/>
        </authorList>
    </citation>
    <scope>NUCLEOTIDE SEQUENCE</scope>
    <source>
        <strain evidence="1">CNCM I-4278</strain>
    </source>
</reference>
<organism evidence="1 2">
    <name type="scientific">Periconia digitata</name>
    <dbReference type="NCBI Taxonomy" id="1303443"/>
    <lineage>
        <taxon>Eukaryota</taxon>
        <taxon>Fungi</taxon>
        <taxon>Dikarya</taxon>
        <taxon>Ascomycota</taxon>
        <taxon>Pezizomycotina</taxon>
        <taxon>Dothideomycetes</taxon>
        <taxon>Pleosporomycetidae</taxon>
        <taxon>Pleosporales</taxon>
        <taxon>Massarineae</taxon>
        <taxon>Periconiaceae</taxon>
        <taxon>Periconia</taxon>
    </lineage>
</organism>
<dbReference type="AlphaFoldDB" id="A0A9W4UMZ8"/>
<name>A0A9W4UMZ8_9PLEO</name>
<comment type="caution">
    <text evidence="1">The sequence shown here is derived from an EMBL/GenBank/DDBJ whole genome shotgun (WGS) entry which is preliminary data.</text>
</comment>
<evidence type="ECO:0000313" key="2">
    <source>
        <dbReference type="Proteomes" id="UP001152607"/>
    </source>
</evidence>
<evidence type="ECO:0000313" key="1">
    <source>
        <dbReference type="EMBL" id="CAI6339683.1"/>
    </source>
</evidence>
<sequence length="122" mass="14165">MPGRYDDYKSNLERSRVAPKQVGYSGWQVAYRLCNKTCSKRRGLVRAICIRRVEAGWNDRTVRADEHLYLNMSYVESKSYKCMSADITANRTSGHPITQLRVAYTRSFLLNRRHIMTPPASF</sequence>
<accession>A0A9W4UMZ8</accession>
<dbReference type="EMBL" id="CAOQHR010000009">
    <property type="protein sequence ID" value="CAI6339683.1"/>
    <property type="molecule type" value="Genomic_DNA"/>
</dbReference>
<proteinExistence type="predicted"/>
<protein>
    <submittedName>
        <fullName evidence="1">Uncharacterized protein</fullName>
    </submittedName>
</protein>